<evidence type="ECO:0000313" key="4">
    <source>
        <dbReference type="Proteomes" id="UP000606974"/>
    </source>
</evidence>
<dbReference type="Proteomes" id="UP000606974">
    <property type="component" value="Unassembled WGS sequence"/>
</dbReference>
<evidence type="ECO:0000256" key="1">
    <source>
        <dbReference type="SAM" id="MobiDB-lite"/>
    </source>
</evidence>
<name>A0A8H7AKL4_9EURO</name>
<feature type="compositionally biased region" description="Low complexity" evidence="1">
    <location>
        <begin position="103"/>
        <end position="121"/>
    </location>
</feature>
<sequence length="164" mass="18222">MFFAFYMMLITLATSPLVLCQNATRCHSDACLRSFNRNHHEAQRYCADHPNPWRMSPAPRWANECHSLGRNNNMRQRLVSVCSCLHKPKATGQPVYSAKASPSMNMSTTESTNQSTTQSTTVLAPSIETDASIAVYITSGASMSDEAVTTSTYIFEEPYNGRRG</sequence>
<keyword evidence="4" id="KW-1185">Reference proteome</keyword>
<evidence type="ECO:0000256" key="2">
    <source>
        <dbReference type="SAM" id="SignalP"/>
    </source>
</evidence>
<organism evidence="3 4">
    <name type="scientific">Endocarpon pusillum</name>
    <dbReference type="NCBI Taxonomy" id="364733"/>
    <lineage>
        <taxon>Eukaryota</taxon>
        <taxon>Fungi</taxon>
        <taxon>Dikarya</taxon>
        <taxon>Ascomycota</taxon>
        <taxon>Pezizomycotina</taxon>
        <taxon>Eurotiomycetes</taxon>
        <taxon>Chaetothyriomycetidae</taxon>
        <taxon>Verrucariales</taxon>
        <taxon>Verrucariaceae</taxon>
        <taxon>Endocarpon</taxon>
    </lineage>
</organism>
<gene>
    <name evidence="3" type="ORF">GJ744_007558</name>
</gene>
<dbReference type="AlphaFoldDB" id="A0A8H7AKL4"/>
<evidence type="ECO:0000313" key="3">
    <source>
        <dbReference type="EMBL" id="KAF7509687.1"/>
    </source>
</evidence>
<feature type="region of interest" description="Disordered" evidence="1">
    <location>
        <begin position="95"/>
        <end position="123"/>
    </location>
</feature>
<comment type="caution">
    <text evidence="3">The sequence shown here is derived from an EMBL/GenBank/DDBJ whole genome shotgun (WGS) entry which is preliminary data.</text>
</comment>
<protein>
    <recommendedName>
        <fullName evidence="5">Extracellular membrane protein CFEM domain-containing protein</fullName>
    </recommendedName>
</protein>
<accession>A0A8H7AKL4</accession>
<evidence type="ECO:0008006" key="5">
    <source>
        <dbReference type="Google" id="ProtNLM"/>
    </source>
</evidence>
<keyword evidence="2" id="KW-0732">Signal</keyword>
<feature type="chain" id="PRO_5034817815" description="Extracellular membrane protein CFEM domain-containing protein" evidence="2">
    <location>
        <begin position="21"/>
        <end position="164"/>
    </location>
</feature>
<dbReference type="OrthoDB" id="10319258at2759"/>
<proteinExistence type="predicted"/>
<reference evidence="3" key="1">
    <citation type="submission" date="2020-02" db="EMBL/GenBank/DDBJ databases">
        <authorList>
            <person name="Palmer J.M."/>
        </authorList>
    </citation>
    <scope>NUCLEOTIDE SEQUENCE</scope>
    <source>
        <strain evidence="3">EPUS1.4</strain>
        <tissue evidence="3">Thallus</tissue>
    </source>
</reference>
<feature type="signal peptide" evidence="2">
    <location>
        <begin position="1"/>
        <end position="20"/>
    </location>
</feature>
<dbReference type="EMBL" id="JAACFV010000038">
    <property type="protein sequence ID" value="KAF7509687.1"/>
    <property type="molecule type" value="Genomic_DNA"/>
</dbReference>